<dbReference type="OrthoDB" id="4400538at2759"/>
<sequence>MSVSRLVAAASRQYSTHTSHNSDRVAGAIGYAMTGYLAGAFVLPFVPPYLASRRTQQDGSFQTRPPITYTYRPVF</sequence>
<accession>A0A6A6UP48</accession>
<proteinExistence type="predicted"/>
<evidence type="ECO:0000256" key="2">
    <source>
        <dbReference type="SAM" id="Phobius"/>
    </source>
</evidence>
<keyword evidence="2" id="KW-1133">Transmembrane helix</keyword>
<feature type="transmembrane region" description="Helical" evidence="2">
    <location>
        <begin position="25"/>
        <end position="46"/>
    </location>
</feature>
<evidence type="ECO:0000256" key="1">
    <source>
        <dbReference type="SAM" id="MobiDB-lite"/>
    </source>
</evidence>
<feature type="region of interest" description="Disordered" evidence="1">
    <location>
        <begin position="55"/>
        <end position="75"/>
    </location>
</feature>
<gene>
    <name evidence="3" type="ORF">BT63DRAFT_450702</name>
</gene>
<protein>
    <submittedName>
        <fullName evidence="3">Uncharacterized protein</fullName>
    </submittedName>
</protein>
<evidence type="ECO:0000313" key="4">
    <source>
        <dbReference type="Proteomes" id="UP000799302"/>
    </source>
</evidence>
<dbReference type="AlphaFoldDB" id="A0A6A6UP48"/>
<keyword evidence="2" id="KW-0472">Membrane</keyword>
<name>A0A6A6UP48_9PEZI</name>
<keyword evidence="4" id="KW-1185">Reference proteome</keyword>
<feature type="compositionally biased region" description="Polar residues" evidence="1">
    <location>
        <begin position="55"/>
        <end position="65"/>
    </location>
</feature>
<reference evidence="3" key="1">
    <citation type="journal article" date="2020" name="Stud. Mycol.">
        <title>101 Dothideomycetes genomes: a test case for predicting lifestyles and emergence of pathogens.</title>
        <authorList>
            <person name="Haridas S."/>
            <person name="Albert R."/>
            <person name="Binder M."/>
            <person name="Bloem J."/>
            <person name="Labutti K."/>
            <person name="Salamov A."/>
            <person name="Andreopoulos B."/>
            <person name="Baker S."/>
            <person name="Barry K."/>
            <person name="Bills G."/>
            <person name="Bluhm B."/>
            <person name="Cannon C."/>
            <person name="Castanera R."/>
            <person name="Culley D."/>
            <person name="Daum C."/>
            <person name="Ezra D."/>
            <person name="Gonzalez J."/>
            <person name="Henrissat B."/>
            <person name="Kuo A."/>
            <person name="Liang C."/>
            <person name="Lipzen A."/>
            <person name="Lutzoni F."/>
            <person name="Magnuson J."/>
            <person name="Mondo S."/>
            <person name="Nolan M."/>
            <person name="Ohm R."/>
            <person name="Pangilinan J."/>
            <person name="Park H.-J."/>
            <person name="Ramirez L."/>
            <person name="Alfaro M."/>
            <person name="Sun H."/>
            <person name="Tritt A."/>
            <person name="Yoshinaga Y."/>
            <person name="Zwiers L.-H."/>
            <person name="Turgeon B."/>
            <person name="Goodwin S."/>
            <person name="Spatafora J."/>
            <person name="Crous P."/>
            <person name="Grigoriev I."/>
        </authorList>
    </citation>
    <scope>NUCLEOTIDE SEQUENCE</scope>
    <source>
        <strain evidence="3">CBS 115976</strain>
    </source>
</reference>
<organism evidence="3 4">
    <name type="scientific">Microthyrium microscopicum</name>
    <dbReference type="NCBI Taxonomy" id="703497"/>
    <lineage>
        <taxon>Eukaryota</taxon>
        <taxon>Fungi</taxon>
        <taxon>Dikarya</taxon>
        <taxon>Ascomycota</taxon>
        <taxon>Pezizomycotina</taxon>
        <taxon>Dothideomycetes</taxon>
        <taxon>Dothideomycetes incertae sedis</taxon>
        <taxon>Microthyriales</taxon>
        <taxon>Microthyriaceae</taxon>
        <taxon>Microthyrium</taxon>
    </lineage>
</organism>
<keyword evidence="2" id="KW-0812">Transmembrane</keyword>
<dbReference type="EMBL" id="MU004231">
    <property type="protein sequence ID" value="KAF2672674.1"/>
    <property type="molecule type" value="Genomic_DNA"/>
</dbReference>
<evidence type="ECO:0000313" key="3">
    <source>
        <dbReference type="EMBL" id="KAF2672674.1"/>
    </source>
</evidence>
<dbReference type="Proteomes" id="UP000799302">
    <property type="component" value="Unassembled WGS sequence"/>
</dbReference>